<evidence type="ECO:0000256" key="6">
    <source>
        <dbReference type="ARBA" id="ARBA00023010"/>
    </source>
</evidence>
<feature type="transmembrane region" description="Helical" evidence="8">
    <location>
        <begin position="348"/>
        <end position="368"/>
    </location>
</feature>
<feature type="transmembrane region" description="Helical" evidence="8">
    <location>
        <begin position="447"/>
        <end position="472"/>
    </location>
</feature>
<dbReference type="SUPFAM" id="SSF82866">
    <property type="entry name" value="Multidrug efflux transporter AcrB transmembrane domain"/>
    <property type="match status" value="1"/>
</dbReference>
<evidence type="ECO:0000256" key="2">
    <source>
        <dbReference type="ARBA" id="ARBA00022475"/>
    </source>
</evidence>
<evidence type="ECO:0000313" key="10">
    <source>
        <dbReference type="Proteomes" id="UP000886750"/>
    </source>
</evidence>
<keyword evidence="7 8" id="KW-0472">Membrane</keyword>
<keyword evidence="6" id="KW-0811">Translocation</keyword>
<dbReference type="PANTHER" id="PTHR30081:SF1">
    <property type="entry name" value="PROTEIN TRANSLOCASE SUBUNIT SECD"/>
    <property type="match status" value="1"/>
</dbReference>
<evidence type="ECO:0000256" key="8">
    <source>
        <dbReference type="SAM" id="Phobius"/>
    </source>
</evidence>
<accession>A0A9D2CT38</accession>
<keyword evidence="3 8" id="KW-0812">Transmembrane</keyword>
<dbReference type="EMBL" id="DXCQ01000032">
    <property type="protein sequence ID" value="HIY96918.1"/>
    <property type="molecule type" value="Genomic_DNA"/>
</dbReference>
<feature type="transmembrane region" description="Helical" evidence="8">
    <location>
        <begin position="320"/>
        <end position="341"/>
    </location>
</feature>
<dbReference type="AlphaFoldDB" id="A0A9D2CT38"/>
<comment type="caution">
    <text evidence="9">The sequence shown here is derived from an EMBL/GenBank/DDBJ whole genome shotgun (WGS) entry which is preliminary data.</text>
</comment>
<evidence type="ECO:0000256" key="7">
    <source>
        <dbReference type="ARBA" id="ARBA00023136"/>
    </source>
</evidence>
<evidence type="ECO:0000256" key="3">
    <source>
        <dbReference type="ARBA" id="ARBA00022692"/>
    </source>
</evidence>
<keyword evidence="5 8" id="KW-1133">Transmembrane helix</keyword>
<dbReference type="InterPro" id="IPR022813">
    <property type="entry name" value="SecD/SecF_arch_bac"/>
</dbReference>
<sequence length="496" mass="53818">MGKKKSAALIILITVVLVGLIFMSVATFPVSDVNRYNSLLSIIDLGADLGGGYTAVYYPEGVISQEEYNRLVENYNSAVEEGENADDPEDLYKPYKGIYLSVEDNVYDETAEDGVSQDFRTEFESAFRALQYRFEQKSYSAYSVKLQDDFTIRVDVPYTDENASNMFTMMSYGGNLLFTDGSSNEMEITSEYVTGARVVSATSGYGISIDFTSEGRQAFNDLTSAMVSSSSDDSSSSSSTSSTLYIQMGGNDLLSNGISISSAVDESSFAFSGAFTERGSAETLVAVINSALNEDYFFDIGLTVPSAEISEFAPTMGENAALIAAVVIGVLIVAMIVFSLIKYKGMGLAHVYGFLTYAVALVLCLALIDIIQLTAAGIVAIMLSASIMVWFNWYAFKNIRDEFATGKTLTASVKAGYKKSLAFTIDAHIVLLILSAALCLISTGTVFYAALIFVLGTVISAACTLALTRFYLYMFLAQPKNKIAFCNLKREETEDE</sequence>
<gene>
    <name evidence="9" type="ORF">H9729_04450</name>
</gene>
<dbReference type="GO" id="GO:0015031">
    <property type="term" value="P:protein transport"/>
    <property type="evidence" value="ECO:0007669"/>
    <property type="project" value="UniProtKB-KW"/>
</dbReference>
<name>A0A9D2CT38_9FIRM</name>
<keyword evidence="4" id="KW-0653">Protein transport</keyword>
<reference evidence="9" key="1">
    <citation type="journal article" date="2021" name="PeerJ">
        <title>Extensive microbial diversity within the chicken gut microbiome revealed by metagenomics and culture.</title>
        <authorList>
            <person name="Gilroy R."/>
            <person name="Ravi A."/>
            <person name="Getino M."/>
            <person name="Pursley I."/>
            <person name="Horton D.L."/>
            <person name="Alikhan N.F."/>
            <person name="Baker D."/>
            <person name="Gharbi K."/>
            <person name="Hall N."/>
            <person name="Watson M."/>
            <person name="Adriaenssens E.M."/>
            <person name="Foster-Nyarko E."/>
            <person name="Jarju S."/>
            <person name="Secka A."/>
            <person name="Antonio M."/>
            <person name="Oren A."/>
            <person name="Chaudhuri R.R."/>
            <person name="La Ragione R."/>
            <person name="Hildebrand F."/>
            <person name="Pallen M.J."/>
        </authorList>
    </citation>
    <scope>NUCLEOTIDE SEQUENCE</scope>
    <source>
        <strain evidence="9">1345</strain>
    </source>
</reference>
<evidence type="ECO:0008006" key="11">
    <source>
        <dbReference type="Google" id="ProtNLM"/>
    </source>
</evidence>
<dbReference type="PANTHER" id="PTHR30081">
    <property type="entry name" value="PROTEIN-EXPORT MEMBRANE PROTEIN SEC"/>
    <property type="match status" value="1"/>
</dbReference>
<keyword evidence="2" id="KW-1003">Cell membrane</keyword>
<evidence type="ECO:0000256" key="5">
    <source>
        <dbReference type="ARBA" id="ARBA00022989"/>
    </source>
</evidence>
<evidence type="ECO:0000256" key="4">
    <source>
        <dbReference type="ARBA" id="ARBA00022927"/>
    </source>
</evidence>
<evidence type="ECO:0000313" key="9">
    <source>
        <dbReference type="EMBL" id="HIY96918.1"/>
    </source>
</evidence>
<dbReference type="Proteomes" id="UP000886750">
    <property type="component" value="Unassembled WGS sequence"/>
</dbReference>
<dbReference type="GO" id="GO:0005886">
    <property type="term" value="C:plasma membrane"/>
    <property type="evidence" value="ECO:0007669"/>
    <property type="project" value="TreeGrafter"/>
</dbReference>
<keyword evidence="1" id="KW-0813">Transport</keyword>
<proteinExistence type="predicted"/>
<evidence type="ECO:0000256" key="1">
    <source>
        <dbReference type="ARBA" id="ARBA00022448"/>
    </source>
</evidence>
<feature type="transmembrane region" description="Helical" evidence="8">
    <location>
        <begin position="374"/>
        <end position="396"/>
    </location>
</feature>
<reference evidence="9" key="2">
    <citation type="submission" date="2021-04" db="EMBL/GenBank/DDBJ databases">
        <authorList>
            <person name="Gilroy R."/>
        </authorList>
    </citation>
    <scope>NUCLEOTIDE SEQUENCE</scope>
    <source>
        <strain evidence="9">1345</strain>
    </source>
</reference>
<organism evidence="9 10">
    <name type="scientific">Candidatus Borkfalkia excrementigallinarum</name>
    <dbReference type="NCBI Taxonomy" id="2838506"/>
    <lineage>
        <taxon>Bacteria</taxon>
        <taxon>Bacillati</taxon>
        <taxon>Bacillota</taxon>
        <taxon>Clostridia</taxon>
        <taxon>Christensenellales</taxon>
        <taxon>Christensenellaceae</taxon>
        <taxon>Candidatus Borkfalkia</taxon>
    </lineage>
</organism>
<dbReference type="Gene3D" id="3.30.1360.200">
    <property type="match status" value="1"/>
</dbReference>
<protein>
    <recommendedName>
        <fullName evidence="11">Protein translocase subunit SecD</fullName>
    </recommendedName>
</protein>
<feature type="transmembrane region" description="Helical" evidence="8">
    <location>
        <begin position="421"/>
        <end position="441"/>
    </location>
</feature>